<accession>V5RBE8</accession>
<reference evidence="1 2" key="1">
    <citation type="journal article" date="2014" name="PLoS ONE">
        <title>Isolation and Characterization of vB_ArS-ArV2 - First Arthrobacter sp. Infecting Bacteriophage with Completely Sequenced Genome.</title>
        <authorList>
            <person name="Simoliunas E."/>
            <person name="Kaliniene L."/>
            <person name="Stasilo M."/>
            <person name="Truncaite L."/>
            <person name="Zajanckauskaite A."/>
            <person name="Staniulis J."/>
            <person name="Nainys J."/>
            <person name="Kaupinis A."/>
            <person name="Valius M."/>
            <person name="Meskys R."/>
        </authorList>
    </citation>
    <scope>NUCLEOTIDE SEQUENCE [LARGE SCALE GENOMIC DNA]</scope>
</reference>
<proteinExistence type="predicted"/>
<evidence type="ECO:0000313" key="2">
    <source>
        <dbReference type="Proteomes" id="UP000018644"/>
    </source>
</evidence>
<dbReference type="RefSeq" id="YP_008857914.1">
    <property type="nucleotide sequence ID" value="NC_022972.2"/>
</dbReference>
<sequence>MRGWHRIKRVRLWDHYSASSVIQIAQPQPQYGLVQLNSYRRGKLSVSHDVTRAQFVKAVEAVLNVTITENEAQA</sequence>
<name>V5RBE8_9CAUD</name>
<gene>
    <name evidence="1" type="ORF">ArV2_gp43</name>
</gene>
<dbReference type="EMBL" id="KF692088">
    <property type="protein sequence ID" value="AHB31654.1"/>
    <property type="molecule type" value="Genomic_DNA"/>
</dbReference>
<dbReference type="GeneID" id="17776905"/>
<keyword evidence="2" id="KW-1185">Reference proteome</keyword>
<evidence type="ECO:0000313" key="1">
    <source>
        <dbReference type="EMBL" id="AHB31654.1"/>
    </source>
</evidence>
<organism evidence="1 2">
    <name type="scientific">Arthrobacter phage vB_ArS-ArV2</name>
    <dbReference type="NCBI Taxonomy" id="1414742"/>
    <lineage>
        <taxon>Viruses</taxon>
        <taxon>Duplodnaviria</taxon>
        <taxon>Heunggongvirae</taxon>
        <taxon>Uroviricota</taxon>
        <taxon>Caudoviricetes</taxon>
        <taxon>Arvduovirus</taxon>
        <taxon>Arvduovirus ArV2</taxon>
    </lineage>
</organism>
<dbReference type="KEGG" id="vg:17776905"/>
<dbReference type="Proteomes" id="UP000018644">
    <property type="component" value="Segment"/>
</dbReference>
<protein>
    <submittedName>
        <fullName evidence="1">Uncharacterized protein</fullName>
    </submittedName>
</protein>